<dbReference type="Gene3D" id="3.40.50.2000">
    <property type="entry name" value="Glycogen Phosphorylase B"/>
    <property type="match status" value="2"/>
</dbReference>
<keyword evidence="2 4" id="KW-0808">Transferase</keyword>
<evidence type="ECO:0000256" key="1">
    <source>
        <dbReference type="ARBA" id="ARBA00022676"/>
    </source>
</evidence>
<evidence type="ECO:0000259" key="3">
    <source>
        <dbReference type="Pfam" id="PF13439"/>
    </source>
</evidence>
<keyword evidence="1 4" id="KW-0328">Glycosyltransferase</keyword>
<dbReference type="SUPFAM" id="SSF53756">
    <property type="entry name" value="UDP-Glycosyltransferase/glycogen phosphorylase"/>
    <property type="match status" value="1"/>
</dbReference>
<dbReference type="EMBL" id="JBFNXQ010000075">
    <property type="protein sequence ID" value="MEX5720533.1"/>
    <property type="molecule type" value="Genomic_DNA"/>
</dbReference>
<dbReference type="PANTHER" id="PTHR45947:SF3">
    <property type="entry name" value="SULFOQUINOVOSYL TRANSFERASE SQD2"/>
    <property type="match status" value="1"/>
</dbReference>
<dbReference type="RefSeq" id="WP_369209354.1">
    <property type="nucleotide sequence ID" value="NZ_JBFNXQ010000075.1"/>
</dbReference>
<name>A0ABV3XIX9_9ACTN</name>
<comment type="caution">
    <text evidence="4">The sequence shown here is derived from an EMBL/GenBank/DDBJ whole genome shotgun (WGS) entry which is preliminary data.</text>
</comment>
<sequence>MLHVTQPVEAGVARVVLDLITDQVGRGWEVWLACPTDGWLPLAARAAGARVLPWHATRQPGPGVVREVRRLSAILREVDPAVVHLHSSKAGLAGRLAVRGRRPTAFQPHAWSFLATGGPLGAASHRWEQWAARWTDLVVAVSEAEASRTAEAGISAPVVVAPNGVDVDRWAPRDRAHARAQLGLGAEPIALCAGRLAHQKGQDILVDLWPSVRARVADSCLLLVGDGPTRQSLEAAAGPGIVFGGASADLAPWYAAADVVVLPSRWEGMALVPLEAMASGRSVVATDVDGMREALEPDAGEVVSAGDRTALADAVSRRLADSALCAAEGASGRSRAVAYFDVRRCAAVVGDAVAALAHAPGRSNSTSRSS</sequence>
<evidence type="ECO:0000313" key="5">
    <source>
        <dbReference type="Proteomes" id="UP001560045"/>
    </source>
</evidence>
<protein>
    <submittedName>
        <fullName evidence="4">Glycosyltransferase</fullName>
        <ecNumber evidence="4">2.4.-.-</ecNumber>
    </submittedName>
</protein>
<dbReference type="GO" id="GO:0016757">
    <property type="term" value="F:glycosyltransferase activity"/>
    <property type="evidence" value="ECO:0007669"/>
    <property type="project" value="UniProtKB-KW"/>
</dbReference>
<evidence type="ECO:0000256" key="2">
    <source>
        <dbReference type="ARBA" id="ARBA00022679"/>
    </source>
</evidence>
<proteinExistence type="predicted"/>
<dbReference type="Pfam" id="PF13692">
    <property type="entry name" value="Glyco_trans_1_4"/>
    <property type="match status" value="1"/>
</dbReference>
<dbReference type="EC" id="2.4.-.-" evidence="4"/>
<keyword evidence="5" id="KW-1185">Reference proteome</keyword>
<dbReference type="InterPro" id="IPR028098">
    <property type="entry name" value="Glyco_trans_4-like_N"/>
</dbReference>
<dbReference type="PANTHER" id="PTHR45947">
    <property type="entry name" value="SULFOQUINOVOSYL TRANSFERASE SQD2"/>
    <property type="match status" value="1"/>
</dbReference>
<organism evidence="4 5">
    <name type="scientific">Geodermatophilus maliterrae</name>
    <dbReference type="NCBI Taxonomy" id="3162531"/>
    <lineage>
        <taxon>Bacteria</taxon>
        <taxon>Bacillati</taxon>
        <taxon>Actinomycetota</taxon>
        <taxon>Actinomycetes</taxon>
        <taxon>Geodermatophilales</taxon>
        <taxon>Geodermatophilaceae</taxon>
        <taxon>Geodermatophilus</taxon>
    </lineage>
</organism>
<dbReference type="Proteomes" id="UP001560045">
    <property type="component" value="Unassembled WGS sequence"/>
</dbReference>
<feature type="domain" description="Glycosyltransferase subfamily 4-like N-terminal" evidence="3">
    <location>
        <begin position="11"/>
        <end position="169"/>
    </location>
</feature>
<dbReference type="InterPro" id="IPR050194">
    <property type="entry name" value="Glycosyltransferase_grp1"/>
</dbReference>
<reference evidence="4 5" key="1">
    <citation type="submission" date="2024-06" db="EMBL/GenBank/DDBJ databases">
        <title>Draft genome sequence of Geodermatophilus badlandi, a novel member of the Geodermatophilaceae isolated from badland sedimentary rocks in the Red desert, Wyoming, USA.</title>
        <authorList>
            <person name="Ben Tekaya S."/>
            <person name="Nouioui I."/>
            <person name="Flores G.M."/>
            <person name="Shaal M.N."/>
            <person name="Bredoire F."/>
            <person name="Basile F."/>
            <person name="Van Diepen L."/>
            <person name="Ward N.L."/>
        </authorList>
    </citation>
    <scope>NUCLEOTIDE SEQUENCE [LARGE SCALE GENOMIC DNA]</scope>
    <source>
        <strain evidence="4 5">WL48A</strain>
    </source>
</reference>
<dbReference type="Pfam" id="PF13439">
    <property type="entry name" value="Glyco_transf_4"/>
    <property type="match status" value="1"/>
</dbReference>
<gene>
    <name evidence="4" type="ORF">ABQ292_19390</name>
</gene>
<evidence type="ECO:0000313" key="4">
    <source>
        <dbReference type="EMBL" id="MEX5720533.1"/>
    </source>
</evidence>
<accession>A0ABV3XIX9</accession>